<dbReference type="AlphaFoldDB" id="A0A811V971"/>
<feature type="region of interest" description="Disordered" evidence="1">
    <location>
        <begin position="1"/>
        <end position="21"/>
    </location>
</feature>
<dbReference type="Proteomes" id="UP000606786">
    <property type="component" value="Unassembled WGS sequence"/>
</dbReference>
<evidence type="ECO:0000313" key="3">
    <source>
        <dbReference type="Proteomes" id="UP000606786"/>
    </source>
</evidence>
<feature type="non-terminal residue" evidence="2">
    <location>
        <position position="80"/>
    </location>
</feature>
<feature type="compositionally biased region" description="Polar residues" evidence="1">
    <location>
        <begin position="1"/>
        <end position="20"/>
    </location>
</feature>
<keyword evidence="3" id="KW-1185">Reference proteome</keyword>
<protein>
    <submittedName>
        <fullName evidence="2">(Mediterranean fruit fly) hypothetical protein</fullName>
    </submittedName>
</protein>
<proteinExistence type="predicted"/>
<dbReference type="EMBL" id="CAJHJT010000056">
    <property type="protein sequence ID" value="CAD7011564.1"/>
    <property type="molecule type" value="Genomic_DNA"/>
</dbReference>
<gene>
    <name evidence="2" type="ORF">CCAP1982_LOCUS19652</name>
</gene>
<sequence>MRTCSVQPSRPSLPSSTQQVGGEARELAKQCTVVHTSAYIRRATNYWTAGQASKALSVDSNILVRLCRRSSICQRRTNWR</sequence>
<evidence type="ECO:0000313" key="2">
    <source>
        <dbReference type="EMBL" id="CAD7011564.1"/>
    </source>
</evidence>
<comment type="caution">
    <text evidence="2">The sequence shown here is derived from an EMBL/GenBank/DDBJ whole genome shotgun (WGS) entry which is preliminary data.</text>
</comment>
<accession>A0A811V971</accession>
<evidence type="ECO:0000256" key="1">
    <source>
        <dbReference type="SAM" id="MobiDB-lite"/>
    </source>
</evidence>
<organism evidence="2 3">
    <name type="scientific">Ceratitis capitata</name>
    <name type="common">Mediterranean fruit fly</name>
    <name type="synonym">Tephritis capitata</name>
    <dbReference type="NCBI Taxonomy" id="7213"/>
    <lineage>
        <taxon>Eukaryota</taxon>
        <taxon>Metazoa</taxon>
        <taxon>Ecdysozoa</taxon>
        <taxon>Arthropoda</taxon>
        <taxon>Hexapoda</taxon>
        <taxon>Insecta</taxon>
        <taxon>Pterygota</taxon>
        <taxon>Neoptera</taxon>
        <taxon>Endopterygota</taxon>
        <taxon>Diptera</taxon>
        <taxon>Brachycera</taxon>
        <taxon>Muscomorpha</taxon>
        <taxon>Tephritoidea</taxon>
        <taxon>Tephritidae</taxon>
        <taxon>Ceratitis</taxon>
        <taxon>Ceratitis</taxon>
    </lineage>
</organism>
<name>A0A811V971_CERCA</name>
<reference evidence="2" key="1">
    <citation type="submission" date="2020-11" db="EMBL/GenBank/DDBJ databases">
        <authorList>
            <person name="Whitehead M."/>
        </authorList>
    </citation>
    <scope>NUCLEOTIDE SEQUENCE</scope>
    <source>
        <strain evidence="2">EGII</strain>
    </source>
</reference>